<organism evidence="1 2">
    <name type="scientific">Patiriisocius marinus</name>
    <dbReference type="NCBI Taxonomy" id="1397112"/>
    <lineage>
        <taxon>Bacteria</taxon>
        <taxon>Pseudomonadati</taxon>
        <taxon>Bacteroidota</taxon>
        <taxon>Flavobacteriia</taxon>
        <taxon>Flavobacteriales</taxon>
        <taxon>Flavobacteriaceae</taxon>
        <taxon>Patiriisocius</taxon>
    </lineage>
</organism>
<keyword evidence="2" id="KW-1185">Reference proteome</keyword>
<reference evidence="1 2" key="1">
    <citation type="submission" date="2019-08" db="EMBL/GenBank/DDBJ databases">
        <title>Draft genome sequence of Ulvibacter marinus type strain NBRC 109484.</title>
        <authorList>
            <person name="Kawano K."/>
            <person name="Ushijima N."/>
            <person name="Kihara M."/>
            <person name="Itoh H."/>
        </authorList>
    </citation>
    <scope>NUCLEOTIDE SEQUENCE [LARGE SCALE GENOMIC DNA]</scope>
    <source>
        <strain evidence="1 2">NBRC 109484</strain>
    </source>
</reference>
<sequence length="192" mass="22328">MESYLTTSLTTLKAYRKSRLDLAQWVLDNPGSFPELLALCFNDSSSISYKATWILEFVCAERLALLHPHLDEFFTKLPLTKKDQALRPLAKICQMLAISYYKDKDEALINTITPMHKQQWVNCMFDWFITDQKVACKVYGMTSLVYLGTEFKWIHPELKSIILQNIHEEQPAYKARGKSVLKQIEKFEKKGL</sequence>
<comment type="caution">
    <text evidence="1">The sequence shown here is derived from an EMBL/GenBank/DDBJ whole genome shotgun (WGS) entry which is preliminary data.</text>
</comment>
<evidence type="ECO:0008006" key="3">
    <source>
        <dbReference type="Google" id="ProtNLM"/>
    </source>
</evidence>
<evidence type="ECO:0000313" key="1">
    <source>
        <dbReference type="EMBL" id="GER59188.1"/>
    </source>
</evidence>
<dbReference type="AlphaFoldDB" id="A0A5J4IZW8"/>
<protein>
    <recommendedName>
        <fullName evidence="3">Adenylosuccinate lyase</fullName>
    </recommendedName>
</protein>
<evidence type="ECO:0000313" key="2">
    <source>
        <dbReference type="Proteomes" id="UP000326509"/>
    </source>
</evidence>
<dbReference type="OrthoDB" id="979487at2"/>
<proteinExistence type="predicted"/>
<dbReference type="RefSeq" id="WP_151673256.1">
    <property type="nucleotide sequence ID" value="NZ_BKCG01000002.1"/>
</dbReference>
<accession>A0A5J4IZW8</accession>
<dbReference type="EMBL" id="BKCG01000002">
    <property type="protein sequence ID" value="GER59188.1"/>
    <property type="molecule type" value="Genomic_DNA"/>
</dbReference>
<name>A0A5J4IZW8_9FLAO</name>
<dbReference type="Proteomes" id="UP000326509">
    <property type="component" value="Unassembled WGS sequence"/>
</dbReference>
<gene>
    <name evidence="1" type="ORF">ULMA_12960</name>
</gene>